<organism evidence="1 2">
    <name type="scientific">Kozakia baliensis</name>
    <dbReference type="NCBI Taxonomy" id="153496"/>
    <lineage>
        <taxon>Bacteria</taxon>
        <taxon>Pseudomonadati</taxon>
        <taxon>Pseudomonadota</taxon>
        <taxon>Alphaproteobacteria</taxon>
        <taxon>Acetobacterales</taxon>
        <taxon>Acetobacteraceae</taxon>
        <taxon>Kozakia</taxon>
    </lineage>
</organism>
<sequence>MIIQDYNFYCDMPDDTQYLESATPQEGFIERNMIFLLPDRLRKFKKNLYHVRRNTGPSNTYAPIFRVRCLTQSEILPEGYNGPFDVFPFYTHTTKTRARHKDYYVLFIFKDKLSYVKCKSLLNV</sequence>
<reference evidence="1 2" key="1">
    <citation type="journal article" date="2016" name="Microb. Cell Fact.">
        <title>Dissection of exopolysaccharide biosynthesis in Kozakia baliensis.</title>
        <authorList>
            <person name="Brandt J.U."/>
            <person name="Jakob F."/>
            <person name="Behr J."/>
            <person name="Geissler A.J."/>
            <person name="Vogel R.F."/>
        </authorList>
    </citation>
    <scope>NUCLEOTIDE SEQUENCE [LARGE SCALE GENOMIC DNA]</scope>
    <source>
        <strain evidence="1 2">DSM 14400</strain>
    </source>
</reference>
<dbReference type="Proteomes" id="UP000179145">
    <property type="component" value="Chromosome"/>
</dbReference>
<dbReference type="AlphaFoldDB" id="A0A1D8UR66"/>
<keyword evidence="2" id="KW-1185">Reference proteome</keyword>
<dbReference type="RefSeq" id="WP_029603851.1">
    <property type="nucleotide sequence ID" value="NZ_BJVW01000004.1"/>
</dbReference>
<dbReference type="OrthoDB" id="7263516at2"/>
<dbReference type="STRING" id="153496.A0U89_01375"/>
<evidence type="ECO:0000313" key="2">
    <source>
        <dbReference type="Proteomes" id="UP000179145"/>
    </source>
</evidence>
<dbReference type="EMBL" id="CP014674">
    <property type="protein sequence ID" value="AOX16007.1"/>
    <property type="molecule type" value="Genomic_DNA"/>
</dbReference>
<accession>A0A1D8UR66</accession>
<gene>
    <name evidence="1" type="ORF">A0U89_01375</name>
</gene>
<evidence type="ECO:0000313" key="1">
    <source>
        <dbReference type="EMBL" id="AOX16007.1"/>
    </source>
</evidence>
<name>A0A1D8UR66_9PROT</name>
<protein>
    <submittedName>
        <fullName evidence="1">Uncharacterized protein</fullName>
    </submittedName>
</protein>
<dbReference type="KEGG" id="kba:A0U89_01375"/>
<proteinExistence type="predicted"/>